<evidence type="ECO:0000256" key="2">
    <source>
        <dbReference type="ARBA" id="ARBA00012438"/>
    </source>
</evidence>
<dbReference type="PROSITE" id="PS50109">
    <property type="entry name" value="HIS_KIN"/>
    <property type="match status" value="1"/>
</dbReference>
<evidence type="ECO:0000259" key="6">
    <source>
        <dbReference type="PROSITE" id="PS50112"/>
    </source>
</evidence>
<dbReference type="SMART" id="SM00387">
    <property type="entry name" value="HATPase_c"/>
    <property type="match status" value="1"/>
</dbReference>
<dbReference type="EC" id="2.7.13.3" evidence="2"/>
<evidence type="ECO:0000259" key="5">
    <source>
        <dbReference type="PROSITE" id="PS50110"/>
    </source>
</evidence>
<dbReference type="InterPro" id="IPR001789">
    <property type="entry name" value="Sig_transdc_resp-reg_receiver"/>
</dbReference>
<dbReference type="AlphaFoldDB" id="A0AAJ0ZFF2"/>
<sequence>MADQPRRVLDEDRFRLLVEAVVDYAIYMIDPQGIVISWNAGARRFKGYQEAEILGAHFSCFYTPEDRQAGLPQRALNTALSEGRFEGEGWRVRKDGTRFWCHVVIDPIRDSSGQLLGFAKITRDLTERKIAEETLKQSEQQFRLLVQSVTDYAIYMLDPDGRVSSWNLGAQRIKGYLPQEIIGEHFSRFYTEQDRLDGVPQRALETAIREGRFEKQGWRVRKDGTQFLAHVIIDPIRSDAGELLGFAKVTRDISETVQAQKALESAREALFQAQKLQAIGQLSGGIAHDFNNLLTVILGNLELARKRIDGNPKLARLLDNAVLGAERGVSLTQRMLAFARRQELKTEAVDLSQLVKNLNGLLCSSLGPQVSILTSLPESLPTVLADVNQLELALLNLATNARDAMPGGGTIELKADLCDSDQATGIALPHEHYVRLCVIDSGEGMDEQTLALAADPFFTTKGVGKGTGLGLSMVHGLAEQLGGRLILKSLKGQGTTAELWLPLASQATRAVSARSQAPDSQPQPLCVLVVDDDSLVLTSTTLLLEDLGHQVLCAMSGTQALQRFAEYPAIDLMITDLAMPVMDGGQLASAVRLLRPDLPIILASGYAQRLEGLAATLPRVPKPYTQLQLIEALAQAVGQTPGSLKGEPPDAGVPLTAG</sequence>
<comment type="catalytic activity">
    <reaction evidence="1">
        <text>ATP + protein L-histidine = ADP + protein N-phospho-L-histidine.</text>
        <dbReference type="EC" id="2.7.13.3"/>
    </reaction>
</comment>
<dbReference type="EMBL" id="JAEEFW010000001">
    <property type="protein sequence ID" value="MBU4631526.1"/>
    <property type="molecule type" value="Genomic_DNA"/>
</dbReference>
<dbReference type="PROSITE" id="PS50112">
    <property type="entry name" value="PAS"/>
    <property type="match status" value="2"/>
</dbReference>
<feature type="domain" description="Response regulatory" evidence="5">
    <location>
        <begin position="526"/>
        <end position="637"/>
    </location>
</feature>
<dbReference type="Pfam" id="PF00512">
    <property type="entry name" value="HisKA"/>
    <property type="match status" value="1"/>
</dbReference>
<dbReference type="InterPro" id="IPR000700">
    <property type="entry name" value="PAS-assoc_C"/>
</dbReference>
<feature type="modified residue" description="4-aspartylphosphate" evidence="3">
    <location>
        <position position="576"/>
    </location>
</feature>
<evidence type="ECO:0000313" key="9">
    <source>
        <dbReference type="Proteomes" id="UP000787568"/>
    </source>
</evidence>
<protein>
    <recommendedName>
        <fullName evidence="2">histidine kinase</fullName>
        <ecNumber evidence="2">2.7.13.3</ecNumber>
    </recommendedName>
</protein>
<feature type="domain" description="PAS" evidence="6">
    <location>
        <begin position="10"/>
        <end position="83"/>
    </location>
</feature>
<dbReference type="Proteomes" id="UP000787568">
    <property type="component" value="Unassembled WGS sequence"/>
</dbReference>
<dbReference type="SMART" id="SM00448">
    <property type="entry name" value="REC"/>
    <property type="match status" value="1"/>
</dbReference>
<feature type="domain" description="Histidine kinase" evidence="4">
    <location>
        <begin position="285"/>
        <end position="505"/>
    </location>
</feature>
<dbReference type="InterPro" id="IPR000014">
    <property type="entry name" value="PAS"/>
</dbReference>
<dbReference type="PROSITE" id="PS50113">
    <property type="entry name" value="PAC"/>
    <property type="match status" value="2"/>
</dbReference>
<dbReference type="InterPro" id="IPR005467">
    <property type="entry name" value="His_kinase_dom"/>
</dbReference>
<proteinExistence type="predicted"/>
<evidence type="ECO:0000313" key="8">
    <source>
        <dbReference type="EMBL" id="MBU4631526.1"/>
    </source>
</evidence>
<dbReference type="Pfam" id="PF02518">
    <property type="entry name" value="HATPase_c"/>
    <property type="match status" value="1"/>
</dbReference>
<dbReference type="SMART" id="SM00086">
    <property type="entry name" value="PAC"/>
    <property type="match status" value="2"/>
</dbReference>
<organism evidence="8 9">
    <name type="scientific">Pseudomonas chlororaphis subsp. aurantiaca</name>
    <dbReference type="NCBI Taxonomy" id="86192"/>
    <lineage>
        <taxon>Bacteria</taxon>
        <taxon>Pseudomonadati</taxon>
        <taxon>Pseudomonadota</taxon>
        <taxon>Gammaproteobacteria</taxon>
        <taxon>Pseudomonadales</taxon>
        <taxon>Pseudomonadaceae</taxon>
        <taxon>Pseudomonas</taxon>
    </lineage>
</organism>
<dbReference type="Pfam" id="PF00072">
    <property type="entry name" value="Response_reg"/>
    <property type="match status" value="1"/>
</dbReference>
<accession>A0AAJ0ZFF2</accession>
<dbReference type="NCBIfam" id="TIGR00229">
    <property type="entry name" value="sensory_box"/>
    <property type="match status" value="2"/>
</dbReference>
<name>A0AAJ0ZFF2_9PSED</name>
<dbReference type="InterPro" id="IPR003661">
    <property type="entry name" value="HisK_dim/P_dom"/>
</dbReference>
<feature type="domain" description="PAC" evidence="7">
    <location>
        <begin position="213"/>
        <end position="265"/>
    </location>
</feature>
<dbReference type="PANTHER" id="PTHR43065">
    <property type="entry name" value="SENSOR HISTIDINE KINASE"/>
    <property type="match status" value="1"/>
</dbReference>
<feature type="domain" description="PAS" evidence="6">
    <location>
        <begin position="138"/>
        <end position="211"/>
    </location>
</feature>
<dbReference type="GO" id="GO:0000155">
    <property type="term" value="F:phosphorelay sensor kinase activity"/>
    <property type="evidence" value="ECO:0007669"/>
    <property type="project" value="InterPro"/>
</dbReference>
<feature type="domain" description="PAC" evidence="7">
    <location>
        <begin position="85"/>
        <end position="137"/>
    </location>
</feature>
<dbReference type="CDD" id="cd00130">
    <property type="entry name" value="PAS"/>
    <property type="match status" value="2"/>
</dbReference>
<dbReference type="CDD" id="cd00082">
    <property type="entry name" value="HisKA"/>
    <property type="match status" value="1"/>
</dbReference>
<evidence type="ECO:0000259" key="4">
    <source>
        <dbReference type="PROSITE" id="PS50109"/>
    </source>
</evidence>
<dbReference type="InterPro" id="IPR003594">
    <property type="entry name" value="HATPase_dom"/>
</dbReference>
<gene>
    <name evidence="8" type="ORF">I8747_01740</name>
</gene>
<evidence type="ECO:0000256" key="3">
    <source>
        <dbReference type="PROSITE-ProRule" id="PRU00169"/>
    </source>
</evidence>
<dbReference type="InterPro" id="IPR001610">
    <property type="entry name" value="PAC"/>
</dbReference>
<keyword evidence="3" id="KW-0597">Phosphoprotein</keyword>
<evidence type="ECO:0000256" key="1">
    <source>
        <dbReference type="ARBA" id="ARBA00000085"/>
    </source>
</evidence>
<dbReference type="PROSITE" id="PS50110">
    <property type="entry name" value="RESPONSE_REGULATORY"/>
    <property type="match status" value="1"/>
</dbReference>
<dbReference type="SMART" id="SM00388">
    <property type="entry name" value="HisKA"/>
    <property type="match status" value="1"/>
</dbReference>
<comment type="caution">
    <text evidence="8">The sequence shown here is derived from an EMBL/GenBank/DDBJ whole genome shotgun (WGS) entry which is preliminary data.</text>
</comment>
<reference evidence="8" key="1">
    <citation type="submission" date="2020-12" db="EMBL/GenBank/DDBJ databases">
        <title>Generalized mutagenesis with transposon Tn5. A laboratory procedure for the identification of genes responsible for a bacterial phenotype and its regulation, illustrated with phenazine production in Pseudomonas chlororaphis.</title>
        <authorList>
            <person name="Muzio F."/>
            <person name="Sobrero P."/>
            <person name="Agaras B."/>
            <person name="Valverde C."/>
        </authorList>
    </citation>
    <scope>NUCLEOTIDE SEQUENCE</scope>
    <source>
        <strain evidence="8">SMMP3</strain>
    </source>
</reference>
<dbReference type="Pfam" id="PF13426">
    <property type="entry name" value="PAS_9"/>
    <property type="match status" value="2"/>
</dbReference>
<dbReference type="SMART" id="SM00091">
    <property type="entry name" value="PAS"/>
    <property type="match status" value="2"/>
</dbReference>
<evidence type="ECO:0000259" key="7">
    <source>
        <dbReference type="PROSITE" id="PS50113"/>
    </source>
</evidence>
<dbReference type="RefSeq" id="WP_216309729.1">
    <property type="nucleotide sequence ID" value="NZ_JAEEFW010000001.1"/>
</dbReference>
<dbReference type="PANTHER" id="PTHR43065:SF49">
    <property type="entry name" value="HISTIDINE KINASE"/>
    <property type="match status" value="1"/>
</dbReference>